<dbReference type="SUPFAM" id="SSF161093">
    <property type="entry name" value="MgtE membrane domain-like"/>
    <property type="match status" value="1"/>
</dbReference>
<protein>
    <recommendedName>
        <fullName evidence="9">SLC41A/MgtE integral membrane domain-containing protein</fullName>
    </recommendedName>
</protein>
<comment type="similarity">
    <text evidence="2">Belongs to the SLC41A transporter family.</text>
</comment>
<keyword evidence="6 8" id="KW-1133">Transmembrane helix</keyword>
<dbReference type="InterPro" id="IPR006667">
    <property type="entry name" value="SLC41_membr_dom"/>
</dbReference>
<dbReference type="GO" id="GO:0008324">
    <property type="term" value="F:monoatomic cation transmembrane transporter activity"/>
    <property type="evidence" value="ECO:0007669"/>
    <property type="project" value="InterPro"/>
</dbReference>
<sequence>MAGLNEDSDPFAPIMKTTRSRALWLGANLITAFIASAVINIFEDTIEKVIALAILMPIVASMGGVAGSQTLTLVIRNMAQGTLNASNTAWLLRRELAVAGLNGLFWSLLVAIVTASVFDDIRLGAIIAFSLAINLVVAALSGALLPGILKSLGIAPAIAGTVVLTTITDVVGLLSFLGLATYFYA</sequence>
<evidence type="ECO:0000256" key="4">
    <source>
        <dbReference type="ARBA" id="ARBA00022692"/>
    </source>
</evidence>
<feature type="transmembrane region" description="Helical" evidence="8">
    <location>
        <begin position="157"/>
        <end position="184"/>
    </location>
</feature>
<name>A0A382Z1Z1_9ZZZZ</name>
<keyword evidence="5" id="KW-0460">Magnesium</keyword>
<feature type="transmembrane region" description="Helical" evidence="8">
    <location>
        <begin position="96"/>
        <end position="118"/>
    </location>
</feature>
<gene>
    <name evidence="10" type="ORF">METZ01_LOCUS442376</name>
</gene>
<dbReference type="EMBL" id="UINC01180366">
    <property type="protein sequence ID" value="SVD89522.1"/>
    <property type="molecule type" value="Genomic_DNA"/>
</dbReference>
<evidence type="ECO:0000256" key="1">
    <source>
        <dbReference type="ARBA" id="ARBA00004141"/>
    </source>
</evidence>
<feature type="domain" description="SLC41A/MgtE integral membrane" evidence="9">
    <location>
        <begin position="56"/>
        <end position="179"/>
    </location>
</feature>
<evidence type="ECO:0000256" key="5">
    <source>
        <dbReference type="ARBA" id="ARBA00022842"/>
    </source>
</evidence>
<dbReference type="InterPro" id="IPR036739">
    <property type="entry name" value="SLC41_membr_dom_sf"/>
</dbReference>
<dbReference type="PANTHER" id="PTHR41394:SF5">
    <property type="entry name" value="SLC41A_MGTE INTEGRAL MEMBRANE DOMAIN-CONTAINING PROTEIN"/>
    <property type="match status" value="1"/>
</dbReference>
<dbReference type="AlphaFoldDB" id="A0A382Z1Z1"/>
<evidence type="ECO:0000256" key="2">
    <source>
        <dbReference type="ARBA" id="ARBA00009749"/>
    </source>
</evidence>
<keyword evidence="4 8" id="KW-0812">Transmembrane</keyword>
<keyword evidence="7 8" id="KW-0472">Membrane</keyword>
<evidence type="ECO:0000313" key="10">
    <source>
        <dbReference type="EMBL" id="SVD89522.1"/>
    </source>
</evidence>
<feature type="transmembrane region" description="Helical" evidence="8">
    <location>
        <begin position="124"/>
        <end position="145"/>
    </location>
</feature>
<reference evidence="10" key="1">
    <citation type="submission" date="2018-05" db="EMBL/GenBank/DDBJ databases">
        <authorList>
            <person name="Lanie J.A."/>
            <person name="Ng W.-L."/>
            <person name="Kazmierczak K.M."/>
            <person name="Andrzejewski T.M."/>
            <person name="Davidsen T.M."/>
            <person name="Wayne K.J."/>
            <person name="Tettelin H."/>
            <person name="Glass J.I."/>
            <person name="Rusch D."/>
            <person name="Podicherti R."/>
            <person name="Tsui H.-C.T."/>
            <person name="Winkler M.E."/>
        </authorList>
    </citation>
    <scope>NUCLEOTIDE SEQUENCE</scope>
</reference>
<feature type="transmembrane region" description="Helical" evidence="8">
    <location>
        <begin position="22"/>
        <end position="43"/>
    </location>
</feature>
<organism evidence="10">
    <name type="scientific">marine metagenome</name>
    <dbReference type="NCBI Taxonomy" id="408172"/>
    <lineage>
        <taxon>unclassified sequences</taxon>
        <taxon>metagenomes</taxon>
        <taxon>ecological metagenomes</taxon>
    </lineage>
</organism>
<evidence type="ECO:0000256" key="6">
    <source>
        <dbReference type="ARBA" id="ARBA00022989"/>
    </source>
</evidence>
<keyword evidence="3" id="KW-0813">Transport</keyword>
<dbReference type="Pfam" id="PF01769">
    <property type="entry name" value="MgtE"/>
    <property type="match status" value="1"/>
</dbReference>
<dbReference type="Gene3D" id="1.10.357.20">
    <property type="entry name" value="SLC41 divalent cation transporters, integral membrane domain"/>
    <property type="match status" value="1"/>
</dbReference>
<feature type="transmembrane region" description="Helical" evidence="8">
    <location>
        <begin position="49"/>
        <end position="75"/>
    </location>
</feature>
<dbReference type="GO" id="GO:0016020">
    <property type="term" value="C:membrane"/>
    <property type="evidence" value="ECO:0007669"/>
    <property type="project" value="UniProtKB-SubCell"/>
</dbReference>
<evidence type="ECO:0000259" key="9">
    <source>
        <dbReference type="Pfam" id="PF01769"/>
    </source>
</evidence>
<dbReference type="PANTHER" id="PTHR41394">
    <property type="entry name" value="MAGNESIUM TRANSPORTER MGTE"/>
    <property type="match status" value="1"/>
</dbReference>
<accession>A0A382Z1Z1</accession>
<comment type="subcellular location">
    <subcellularLocation>
        <location evidence="1">Membrane</location>
        <topology evidence="1">Multi-pass membrane protein</topology>
    </subcellularLocation>
</comment>
<evidence type="ECO:0000256" key="8">
    <source>
        <dbReference type="SAM" id="Phobius"/>
    </source>
</evidence>
<evidence type="ECO:0000256" key="3">
    <source>
        <dbReference type="ARBA" id="ARBA00022448"/>
    </source>
</evidence>
<evidence type="ECO:0000256" key="7">
    <source>
        <dbReference type="ARBA" id="ARBA00023136"/>
    </source>
</evidence>
<proteinExistence type="inferred from homology"/>